<evidence type="ECO:0000256" key="14">
    <source>
        <dbReference type="ARBA" id="ARBA00023136"/>
    </source>
</evidence>
<dbReference type="SUPFAM" id="SSF52467">
    <property type="entry name" value="DHS-like NAD/FAD-binding domain"/>
    <property type="match status" value="1"/>
</dbReference>
<keyword evidence="14 16" id="KW-0472">Membrane</keyword>
<evidence type="ECO:0000313" key="20">
    <source>
        <dbReference type="Proteomes" id="UP000005744"/>
    </source>
</evidence>
<dbReference type="Gene3D" id="3.40.50.1220">
    <property type="entry name" value="TPP-binding domain"/>
    <property type="match status" value="1"/>
</dbReference>
<proteinExistence type="inferred from homology"/>
<feature type="transmembrane region" description="Helical" evidence="17">
    <location>
        <begin position="200"/>
        <end position="219"/>
    </location>
</feature>
<dbReference type="Proteomes" id="UP000005744">
    <property type="component" value="Unassembled WGS sequence"/>
</dbReference>
<dbReference type="InterPro" id="IPR012136">
    <property type="entry name" value="NADH_DH_b"/>
</dbReference>
<evidence type="ECO:0000313" key="19">
    <source>
        <dbReference type="EMBL" id="EIJ44250.1"/>
    </source>
</evidence>
<gene>
    <name evidence="19" type="ORF">BegalDRAFT_3436</name>
</gene>
<organism evidence="19 20">
    <name type="scientific">Beggiatoa alba B18LD</name>
    <dbReference type="NCBI Taxonomy" id="395493"/>
    <lineage>
        <taxon>Bacteria</taxon>
        <taxon>Pseudomonadati</taxon>
        <taxon>Pseudomonadota</taxon>
        <taxon>Gammaproteobacteria</taxon>
        <taxon>Thiotrichales</taxon>
        <taxon>Thiotrichaceae</taxon>
        <taxon>Beggiatoa</taxon>
    </lineage>
</organism>
<evidence type="ECO:0000256" key="3">
    <source>
        <dbReference type="ARBA" id="ARBA00007919"/>
    </source>
</evidence>
<dbReference type="GO" id="GO:0005886">
    <property type="term" value="C:plasma membrane"/>
    <property type="evidence" value="ECO:0007669"/>
    <property type="project" value="UniProtKB-SubCell"/>
</dbReference>
<dbReference type="eggNOG" id="COG1282">
    <property type="taxonomic scope" value="Bacteria"/>
</dbReference>
<keyword evidence="11 16" id="KW-1278">Translocase</keyword>
<comment type="subcellular location">
    <subcellularLocation>
        <location evidence="2">Cell inner membrane</location>
        <topology evidence="2">Multi-pass membrane protein</topology>
    </subcellularLocation>
</comment>
<dbReference type="GO" id="GO:0050661">
    <property type="term" value="F:NADP binding"/>
    <property type="evidence" value="ECO:0007669"/>
    <property type="project" value="InterPro"/>
</dbReference>
<evidence type="ECO:0000256" key="4">
    <source>
        <dbReference type="ARBA" id="ARBA00011870"/>
    </source>
</evidence>
<feature type="transmembrane region" description="Helical" evidence="17">
    <location>
        <begin position="41"/>
        <end position="61"/>
    </location>
</feature>
<dbReference type="STRING" id="395493.BegalDRAFT_3436"/>
<dbReference type="Pfam" id="PF02233">
    <property type="entry name" value="PNTB"/>
    <property type="match status" value="1"/>
</dbReference>
<feature type="transmembrane region" description="Helical" evidence="17">
    <location>
        <begin position="225"/>
        <end position="243"/>
    </location>
</feature>
<comment type="catalytic activity">
    <reaction evidence="15 16">
        <text>NAD(+) + NADPH + H(+)(in) = NADH + NADP(+) + H(+)(out)</text>
        <dbReference type="Rhea" id="RHEA:47992"/>
        <dbReference type="ChEBI" id="CHEBI:15378"/>
        <dbReference type="ChEBI" id="CHEBI:57540"/>
        <dbReference type="ChEBI" id="CHEBI:57783"/>
        <dbReference type="ChEBI" id="CHEBI:57945"/>
        <dbReference type="ChEBI" id="CHEBI:58349"/>
        <dbReference type="EC" id="7.1.1.1"/>
    </reaction>
</comment>
<dbReference type="EMBL" id="JH600070">
    <property type="protein sequence ID" value="EIJ44250.1"/>
    <property type="molecule type" value="Genomic_DNA"/>
</dbReference>
<keyword evidence="20" id="KW-1185">Reference proteome</keyword>
<comment type="subunit">
    <text evidence="4">Heterodimer of an alpha and a beta chain.</text>
</comment>
<evidence type="ECO:0000256" key="12">
    <source>
        <dbReference type="ARBA" id="ARBA00022989"/>
    </source>
</evidence>
<evidence type="ECO:0000256" key="13">
    <source>
        <dbReference type="ARBA" id="ARBA00023027"/>
    </source>
</evidence>
<evidence type="ECO:0000256" key="6">
    <source>
        <dbReference type="ARBA" id="ARBA00014581"/>
    </source>
</evidence>
<evidence type="ECO:0000256" key="16">
    <source>
        <dbReference type="PIRNR" id="PIRNR000204"/>
    </source>
</evidence>
<keyword evidence="7 16" id="KW-1003">Cell membrane</keyword>
<evidence type="ECO:0000256" key="2">
    <source>
        <dbReference type="ARBA" id="ARBA00004429"/>
    </source>
</evidence>
<evidence type="ECO:0000256" key="15">
    <source>
        <dbReference type="ARBA" id="ARBA00048202"/>
    </source>
</evidence>
<evidence type="ECO:0000256" key="11">
    <source>
        <dbReference type="ARBA" id="ARBA00022967"/>
    </source>
</evidence>
<reference evidence="19 20" key="1">
    <citation type="submission" date="2011-11" db="EMBL/GenBank/DDBJ databases">
        <title>Improved High-Quality Draft sequence of Beggiatoa alba B18lD.</title>
        <authorList>
            <consortium name="US DOE Joint Genome Institute"/>
            <person name="Lucas S."/>
            <person name="Han J."/>
            <person name="Lapidus A."/>
            <person name="Cheng J.-F."/>
            <person name="Goodwin L."/>
            <person name="Pitluck S."/>
            <person name="Peters L."/>
            <person name="Mikhailova N."/>
            <person name="Held B."/>
            <person name="Detter J.C."/>
            <person name="Han C."/>
            <person name="Tapia R."/>
            <person name="Land M."/>
            <person name="Hauser L."/>
            <person name="Kyrpides N."/>
            <person name="Ivanova N."/>
            <person name="Pagani I."/>
            <person name="Samuel K."/>
            <person name="Teske A."/>
            <person name="Mueller J."/>
            <person name="Woyke T."/>
        </authorList>
    </citation>
    <scope>NUCLEOTIDE SEQUENCE [LARGE SCALE GENOMIC DNA]</scope>
    <source>
        <strain evidence="19 20">B18LD</strain>
    </source>
</reference>
<evidence type="ECO:0000256" key="17">
    <source>
        <dbReference type="SAM" id="Phobius"/>
    </source>
</evidence>
<dbReference type="PANTHER" id="PTHR44758:SF1">
    <property type="entry name" value="NAD(P) TRANSHYDROGENASE SUBUNIT BETA"/>
    <property type="match status" value="1"/>
</dbReference>
<dbReference type="PANTHER" id="PTHR44758">
    <property type="entry name" value="NAD(P) TRANSHYDROGENASE SUBUNIT BETA"/>
    <property type="match status" value="1"/>
</dbReference>
<comment type="similarity">
    <text evidence="3 16">Belongs to the PNT beta subunit family.</text>
</comment>
<dbReference type="HOGENOM" id="CLU_007866_4_0_6"/>
<dbReference type="EC" id="7.1.1.1" evidence="5 16"/>
<name>I3CKV7_9GAMM</name>
<keyword evidence="12 17" id="KW-1133">Transmembrane helix</keyword>
<feature type="transmembrane region" description="Helical" evidence="17">
    <location>
        <begin position="158"/>
        <end position="180"/>
    </location>
</feature>
<evidence type="ECO:0000256" key="5">
    <source>
        <dbReference type="ARBA" id="ARBA00012943"/>
    </source>
</evidence>
<dbReference type="AlphaFoldDB" id="I3CKV7"/>
<dbReference type="GO" id="GO:0008750">
    <property type="term" value="F:proton-translocating NAD(P)+ transhydrogenase activity"/>
    <property type="evidence" value="ECO:0007669"/>
    <property type="project" value="UniProtKB-EC"/>
</dbReference>
<evidence type="ECO:0000256" key="10">
    <source>
        <dbReference type="ARBA" id="ARBA00022857"/>
    </source>
</evidence>
<feature type="transmembrane region" description="Helical" evidence="17">
    <location>
        <begin position="127"/>
        <end position="146"/>
    </location>
</feature>
<keyword evidence="8 16" id="KW-0997">Cell inner membrane</keyword>
<comment type="function">
    <text evidence="1 16">The transhydrogenation between NADH and NADP is coupled to respiration and ATP hydrolysis and functions as a proton pump across the membrane.</text>
</comment>
<dbReference type="PIRSF" id="PIRSF000204">
    <property type="entry name" value="PNTB"/>
    <property type="match status" value="1"/>
</dbReference>
<feature type="transmembrane region" description="Helical" evidence="17">
    <location>
        <begin position="73"/>
        <end position="91"/>
    </location>
</feature>
<feature type="domain" description="NADP transhydrogenase beta-like" evidence="18">
    <location>
        <begin position="47"/>
        <end position="493"/>
    </location>
</feature>
<keyword evidence="10 16" id="KW-0521">NADP</keyword>
<accession>I3CKV7</accession>
<evidence type="ECO:0000256" key="1">
    <source>
        <dbReference type="ARBA" id="ARBA00003943"/>
    </source>
</evidence>
<evidence type="ECO:0000256" key="8">
    <source>
        <dbReference type="ARBA" id="ARBA00022519"/>
    </source>
</evidence>
<keyword evidence="9 17" id="KW-0812">Transmembrane</keyword>
<protein>
    <recommendedName>
        <fullName evidence="6 16">NAD(P) transhydrogenase subunit beta</fullName>
        <ecNumber evidence="5 16">7.1.1.1</ecNumber>
    </recommendedName>
    <alternativeName>
        <fullName evidence="16">Nicotinamide nucleotide transhydrogenase subunit beta</fullName>
    </alternativeName>
</protein>
<dbReference type="InterPro" id="IPR029035">
    <property type="entry name" value="DHS-like_NAD/FAD-binding_dom"/>
</dbReference>
<sequence length="498" mass="52650">MTAPVTDIQKALQEQKEGLAHLEQLIAQDSGHPIPVQANSWAVPIIEAVYFAAALLFILGLRKMSSPVTARGGIVWAGIGMVIATLVTFLTPHMSNFILMILAIAIGSTLAWVTAKKVAMTDMPQMIALYNGMGGGAAAAIAGVELSKFSQGTLDSNLTVQTLAVAGALIGSIAFSGSLIAFAKLQGWMKRTVRYPHQQLINLILFAGLVLLGIINLIVPNPYLVIIFFVLAVIFGILMTLPIGGADMPVVISLFNALTGLAVGFEGFVIGNAAMIIAGTVVGASGTLLTQLMAKAMNRPISNVLFKSFGETASAGEESVTGSLKPIEASDAAVMMAYAEQVVIIPGYGLAVAQAQHKIWELAKLLDERGVRVKFAIHPVAGRMPGHMNVLLAEAGVPYDMIFDLEEINEEFERTDVALVIGANDVVNPVARTNPESPIYGMPILNADKAKNVIVIKRGQGTGFSGVENHLFYADNSRMLYGDGQAMAAALIQGIKAI</sequence>
<feature type="transmembrane region" description="Helical" evidence="17">
    <location>
        <begin position="276"/>
        <end position="294"/>
    </location>
</feature>
<feature type="transmembrane region" description="Helical" evidence="17">
    <location>
        <begin position="97"/>
        <end position="115"/>
    </location>
</feature>
<dbReference type="RefSeq" id="WP_002692149.1">
    <property type="nucleotide sequence ID" value="NZ_JH600070.1"/>
</dbReference>
<evidence type="ECO:0000259" key="18">
    <source>
        <dbReference type="Pfam" id="PF02233"/>
    </source>
</evidence>
<keyword evidence="13 16" id="KW-0520">NAD</keyword>
<evidence type="ECO:0000256" key="9">
    <source>
        <dbReference type="ARBA" id="ARBA00022692"/>
    </source>
</evidence>
<evidence type="ECO:0000256" key="7">
    <source>
        <dbReference type="ARBA" id="ARBA00022475"/>
    </source>
</evidence>
<dbReference type="InterPro" id="IPR034300">
    <property type="entry name" value="PNTB-like"/>
</dbReference>